<dbReference type="EMBL" id="BAABRP010000001">
    <property type="protein sequence ID" value="GAA5511871.1"/>
    <property type="molecule type" value="Genomic_DNA"/>
</dbReference>
<reference evidence="1 2" key="1">
    <citation type="submission" date="2024-02" db="EMBL/GenBank/DDBJ databases">
        <title>Deinococcus carri NBRC 110142.</title>
        <authorList>
            <person name="Ichikawa N."/>
            <person name="Katano-Makiyama Y."/>
            <person name="Hidaka K."/>
        </authorList>
    </citation>
    <scope>NUCLEOTIDE SEQUENCE [LARGE SCALE GENOMIC DNA]</scope>
    <source>
        <strain evidence="1 2">NBRC 110142</strain>
    </source>
</reference>
<protein>
    <submittedName>
        <fullName evidence="1">Uncharacterized protein</fullName>
    </submittedName>
</protein>
<organism evidence="1 2">
    <name type="scientific">Deinococcus carri</name>
    <dbReference type="NCBI Taxonomy" id="1211323"/>
    <lineage>
        <taxon>Bacteria</taxon>
        <taxon>Thermotogati</taxon>
        <taxon>Deinococcota</taxon>
        <taxon>Deinococci</taxon>
        <taxon>Deinococcales</taxon>
        <taxon>Deinococcaceae</taxon>
        <taxon>Deinococcus</taxon>
    </lineage>
</organism>
<comment type="caution">
    <text evidence="1">The sequence shown here is derived from an EMBL/GenBank/DDBJ whole genome shotgun (WGS) entry which is preliminary data.</text>
</comment>
<dbReference type="RefSeq" id="WP_345460608.1">
    <property type="nucleotide sequence ID" value="NZ_BAABRP010000001.1"/>
</dbReference>
<evidence type="ECO:0000313" key="1">
    <source>
        <dbReference type="EMBL" id="GAA5511871.1"/>
    </source>
</evidence>
<sequence>MTPTEITGLTLRRKRPGLPVDFGSFFMFFGISGIEHGREERLRRRFEREYYPHVVTLRLSGQVTPGRYHLRGLPGEADRRGWTVQAGGTATADLSDEGLHDLNTWRAGGGRQVELEPLG</sequence>
<keyword evidence="2" id="KW-1185">Reference proteome</keyword>
<gene>
    <name evidence="1" type="ORF">Dcar01_00585</name>
</gene>
<proteinExistence type="predicted"/>
<name>A0ABP9W448_9DEIO</name>
<dbReference type="Proteomes" id="UP001401887">
    <property type="component" value="Unassembled WGS sequence"/>
</dbReference>
<accession>A0ABP9W448</accession>
<evidence type="ECO:0000313" key="2">
    <source>
        <dbReference type="Proteomes" id="UP001401887"/>
    </source>
</evidence>